<sequence>MQISKLSLALVTIFSILPSSALGEKSNPTQVAESGDYTSDEFTSGSDFNSYTISNDVSDSYPEPTLEVEGKKKSKKTSSVKRTTKSIKHAKTKSVSSTAAGSSNSGIVSGSGSSGSKATSVRSPSKTAANGAGVAGSVGPLTSLSEKSNICDITDYGAVAGNETDISTAITNAFNNCVLKTSGSTLRIPEGNWLMTKPVILNGGTKWAFQIQGLITCSYSTSAWSASSYNTAIVIKNANDFEMYSDNGLGAIQGNGYVYRITSGEEHDEGWMRLVRIVTSTNVSVHDLILVDSPMYFLVVYQCTNVEVYYITIRGGNTGMTDGIDISGYNYFVHDVEVTNKDECVCVKSPSTNAEISNVYCSSSGGVSIGSLQSGANVTNIKISDVYNYNTNSLMFIKTKPGGSGFVKNCEFSNFHGYDCAFGIDIDQYWDSKSGSGGVQLENLIFSGFYGSIAAAYSGSSPTRGGVKIIGAYDAPPVDITLEDIVMYKNEDRTGKYIDVYENAYGEGYELKPDSASASGYTTSITATAAPSGWTQPALPDWNVGSTGYGLTVSIPVYTPAVMW</sequence>
<dbReference type="PANTHER" id="PTHR31736">
    <property type="match status" value="1"/>
</dbReference>
<evidence type="ECO:0000256" key="3">
    <source>
        <dbReference type="ARBA" id="ARBA00022525"/>
    </source>
</evidence>
<dbReference type="AlphaFoldDB" id="A0A9W6YYZ0"/>
<feature type="compositionally biased region" description="Polar residues" evidence="12">
    <location>
        <begin position="26"/>
        <end position="58"/>
    </location>
</feature>
<feature type="region of interest" description="Disordered" evidence="12">
    <location>
        <begin position="24"/>
        <end position="132"/>
    </location>
</feature>
<keyword evidence="5" id="KW-0677">Repeat</keyword>
<evidence type="ECO:0000256" key="6">
    <source>
        <dbReference type="ARBA" id="ARBA00022801"/>
    </source>
</evidence>
<keyword evidence="15" id="KW-1185">Reference proteome</keyword>
<dbReference type="Pfam" id="PF00295">
    <property type="entry name" value="Glyco_hydro_28"/>
    <property type="match status" value="1"/>
</dbReference>
<dbReference type="InterPro" id="IPR000743">
    <property type="entry name" value="Glyco_hydro_28"/>
</dbReference>
<evidence type="ECO:0000256" key="2">
    <source>
        <dbReference type="ARBA" id="ARBA00008834"/>
    </source>
</evidence>
<comment type="subcellular location">
    <subcellularLocation>
        <location evidence="1">Secreted</location>
    </subcellularLocation>
</comment>
<feature type="compositionally biased region" description="Polar residues" evidence="12">
    <location>
        <begin position="117"/>
        <end position="127"/>
    </location>
</feature>
<gene>
    <name evidence="14" type="ORF">Amon01_000760800</name>
</gene>
<dbReference type="InterPro" id="IPR012334">
    <property type="entry name" value="Pectin_lyas_fold"/>
</dbReference>
<keyword evidence="7" id="KW-1015">Disulfide bond</keyword>
<dbReference type="SUPFAM" id="SSF51126">
    <property type="entry name" value="Pectin lyase-like"/>
    <property type="match status" value="1"/>
</dbReference>
<evidence type="ECO:0000313" key="14">
    <source>
        <dbReference type="EMBL" id="GMG55534.1"/>
    </source>
</evidence>
<protein>
    <submittedName>
        <fullName evidence="14">Unnamed protein product</fullName>
    </submittedName>
</protein>
<evidence type="ECO:0000256" key="7">
    <source>
        <dbReference type="ARBA" id="ARBA00023157"/>
    </source>
</evidence>
<keyword evidence="6 11" id="KW-0378">Hydrolase</keyword>
<evidence type="ECO:0000256" key="10">
    <source>
        <dbReference type="ARBA" id="ARBA00023316"/>
    </source>
</evidence>
<dbReference type="EMBL" id="BSXU01005727">
    <property type="protein sequence ID" value="GMG55534.1"/>
    <property type="molecule type" value="Genomic_DNA"/>
</dbReference>
<feature type="compositionally biased region" description="Low complexity" evidence="12">
    <location>
        <begin position="93"/>
        <end position="116"/>
    </location>
</feature>
<name>A0A9W6YYZ0_AMBMO</name>
<dbReference type="GO" id="GO:0005576">
    <property type="term" value="C:extracellular region"/>
    <property type="evidence" value="ECO:0007669"/>
    <property type="project" value="UniProtKB-SubCell"/>
</dbReference>
<feature type="compositionally biased region" description="Basic residues" evidence="12">
    <location>
        <begin position="72"/>
        <end position="92"/>
    </location>
</feature>
<evidence type="ECO:0000256" key="4">
    <source>
        <dbReference type="ARBA" id="ARBA00022729"/>
    </source>
</evidence>
<dbReference type="GO" id="GO:0004650">
    <property type="term" value="F:polygalacturonase activity"/>
    <property type="evidence" value="ECO:0007669"/>
    <property type="project" value="InterPro"/>
</dbReference>
<evidence type="ECO:0000256" key="8">
    <source>
        <dbReference type="ARBA" id="ARBA00023180"/>
    </source>
</evidence>
<dbReference type="InterPro" id="IPR011050">
    <property type="entry name" value="Pectin_lyase_fold/virulence"/>
</dbReference>
<dbReference type="PANTHER" id="PTHR31736:SF19">
    <property type="entry name" value="PECTIN LYASE SUPERFAMILY PROTEIN-RELATED"/>
    <property type="match status" value="1"/>
</dbReference>
<accession>A0A9W6YYZ0</accession>
<keyword evidence="3" id="KW-0964">Secreted</keyword>
<dbReference type="SMART" id="SM00710">
    <property type="entry name" value="PbH1"/>
    <property type="match status" value="5"/>
</dbReference>
<evidence type="ECO:0000256" key="5">
    <source>
        <dbReference type="ARBA" id="ARBA00022737"/>
    </source>
</evidence>
<evidence type="ECO:0000256" key="11">
    <source>
        <dbReference type="RuleBase" id="RU361169"/>
    </source>
</evidence>
<dbReference type="OrthoDB" id="187139at2759"/>
<dbReference type="InterPro" id="IPR006626">
    <property type="entry name" value="PbH1"/>
</dbReference>
<evidence type="ECO:0000256" key="1">
    <source>
        <dbReference type="ARBA" id="ARBA00004613"/>
    </source>
</evidence>
<dbReference type="Gene3D" id="2.160.20.10">
    <property type="entry name" value="Single-stranded right-handed beta-helix, Pectin lyase-like"/>
    <property type="match status" value="1"/>
</dbReference>
<comment type="caution">
    <text evidence="14">The sequence shown here is derived from an EMBL/GenBank/DDBJ whole genome shotgun (WGS) entry which is preliminary data.</text>
</comment>
<keyword evidence="9 11" id="KW-0326">Glycosidase</keyword>
<proteinExistence type="inferred from homology"/>
<evidence type="ECO:0000256" key="9">
    <source>
        <dbReference type="ARBA" id="ARBA00023295"/>
    </source>
</evidence>
<dbReference type="GO" id="GO:0046576">
    <property type="term" value="F:rhamnogalacturonan alpha-L-rhamnopyranosyl-(1-&gt;4)-alpha-D-galactopyranosyluronide lyase activity"/>
    <property type="evidence" value="ECO:0007669"/>
    <property type="project" value="UniProtKB-ARBA"/>
</dbReference>
<organism evidence="14 15">
    <name type="scientific">Ambrosiozyma monospora</name>
    <name type="common">Yeast</name>
    <name type="synonym">Endomycopsis monosporus</name>
    <dbReference type="NCBI Taxonomy" id="43982"/>
    <lineage>
        <taxon>Eukaryota</taxon>
        <taxon>Fungi</taxon>
        <taxon>Dikarya</taxon>
        <taxon>Ascomycota</taxon>
        <taxon>Saccharomycotina</taxon>
        <taxon>Pichiomycetes</taxon>
        <taxon>Pichiales</taxon>
        <taxon>Pichiaceae</taxon>
        <taxon>Ambrosiozyma</taxon>
    </lineage>
</organism>
<feature type="signal peptide" evidence="13">
    <location>
        <begin position="1"/>
        <end position="23"/>
    </location>
</feature>
<evidence type="ECO:0000313" key="15">
    <source>
        <dbReference type="Proteomes" id="UP001165063"/>
    </source>
</evidence>
<keyword evidence="8" id="KW-0325">Glycoprotein</keyword>
<keyword evidence="4 13" id="KW-0732">Signal</keyword>
<keyword evidence="10" id="KW-0961">Cell wall biogenesis/degradation</keyword>
<dbReference type="GO" id="GO:0071555">
    <property type="term" value="P:cell wall organization"/>
    <property type="evidence" value="ECO:0007669"/>
    <property type="project" value="UniProtKB-KW"/>
</dbReference>
<reference evidence="14" key="1">
    <citation type="submission" date="2023-04" db="EMBL/GenBank/DDBJ databases">
        <title>Ambrosiozyma monospora NBRC 1965.</title>
        <authorList>
            <person name="Ichikawa N."/>
            <person name="Sato H."/>
            <person name="Tonouchi N."/>
        </authorList>
    </citation>
    <scope>NUCLEOTIDE SEQUENCE</scope>
    <source>
        <strain evidence="14">NBRC 1965</strain>
    </source>
</reference>
<dbReference type="GO" id="GO:0045490">
    <property type="term" value="P:pectin catabolic process"/>
    <property type="evidence" value="ECO:0007669"/>
    <property type="project" value="UniProtKB-ARBA"/>
</dbReference>
<comment type="similarity">
    <text evidence="2 11">Belongs to the glycosyl hydrolase 28 family.</text>
</comment>
<evidence type="ECO:0000256" key="12">
    <source>
        <dbReference type="SAM" id="MobiDB-lite"/>
    </source>
</evidence>
<feature type="chain" id="PRO_5040766290" evidence="13">
    <location>
        <begin position="24"/>
        <end position="564"/>
    </location>
</feature>
<dbReference type="Proteomes" id="UP001165063">
    <property type="component" value="Unassembled WGS sequence"/>
</dbReference>
<evidence type="ECO:0000256" key="13">
    <source>
        <dbReference type="SAM" id="SignalP"/>
    </source>
</evidence>